<dbReference type="RefSeq" id="WP_227424140.1">
    <property type="nucleotide sequence ID" value="NZ_CP071868.1"/>
</dbReference>
<name>A0A8A4ZD44_9MICO</name>
<dbReference type="AlphaFoldDB" id="A0A8A4ZD44"/>
<evidence type="ECO:0000313" key="2">
    <source>
        <dbReference type="EMBL" id="QTE29834.1"/>
    </source>
</evidence>
<evidence type="ECO:0000313" key="3">
    <source>
        <dbReference type="Proteomes" id="UP000663937"/>
    </source>
</evidence>
<dbReference type="KEGG" id="psic:J4E96_02020"/>
<reference evidence="2" key="1">
    <citation type="submission" date="2021-03" db="EMBL/GenBank/DDBJ databases">
        <title>Pengzhenrongella sicca gen. nov., sp. nov., a new member of suborder Micrococcineae isolated from High-Arctic tundra soil.</title>
        <authorList>
            <person name="Peng F."/>
        </authorList>
    </citation>
    <scope>NUCLEOTIDE SEQUENCE</scope>
    <source>
        <strain evidence="2">LRZ-2</strain>
    </source>
</reference>
<organism evidence="2 3">
    <name type="scientific">Pengzhenrongella sicca</name>
    <dbReference type="NCBI Taxonomy" id="2819238"/>
    <lineage>
        <taxon>Bacteria</taxon>
        <taxon>Bacillati</taxon>
        <taxon>Actinomycetota</taxon>
        <taxon>Actinomycetes</taxon>
        <taxon>Micrococcales</taxon>
        <taxon>Pengzhenrongella</taxon>
    </lineage>
</organism>
<dbReference type="InterPro" id="IPR036689">
    <property type="entry name" value="ESAT-6-like_sf"/>
</dbReference>
<comment type="similarity">
    <text evidence="1">Belongs to the WXG100 family.</text>
</comment>
<dbReference type="Proteomes" id="UP000663937">
    <property type="component" value="Chromosome"/>
</dbReference>
<dbReference type="Pfam" id="PF06013">
    <property type="entry name" value="WXG100"/>
    <property type="match status" value="1"/>
</dbReference>
<dbReference type="EMBL" id="CP071868">
    <property type="protein sequence ID" value="QTE29834.1"/>
    <property type="molecule type" value="Genomic_DNA"/>
</dbReference>
<evidence type="ECO:0000256" key="1">
    <source>
        <dbReference type="RuleBase" id="RU362001"/>
    </source>
</evidence>
<dbReference type="SUPFAM" id="SSF140453">
    <property type="entry name" value="EsxAB dimer-like"/>
    <property type="match status" value="1"/>
</dbReference>
<keyword evidence="3" id="KW-1185">Reference proteome</keyword>
<dbReference type="Gene3D" id="1.10.287.1060">
    <property type="entry name" value="ESAT-6-like"/>
    <property type="match status" value="1"/>
</dbReference>
<dbReference type="NCBIfam" id="TIGR03930">
    <property type="entry name" value="WXG100_ESAT6"/>
    <property type="match status" value="1"/>
</dbReference>
<sequence>MSRYEVDSAQVAQAGAAVRASTSAIRTEVAAMMRHLTELQASWRGGAATAFGAVMADWSATQARVEESLDQITAALGAAATSYADAEQQAARLFGR</sequence>
<gene>
    <name evidence="2" type="ORF">J4E96_02020</name>
</gene>
<protein>
    <recommendedName>
        <fullName evidence="1">ESAT-6-like protein</fullName>
    </recommendedName>
</protein>
<dbReference type="InterPro" id="IPR010310">
    <property type="entry name" value="T7SS_ESAT-6-like"/>
</dbReference>
<proteinExistence type="inferred from homology"/>
<accession>A0A8A4ZD44</accession>